<reference evidence="3" key="1">
    <citation type="submission" date="2023-04" db="EMBL/GenBank/DDBJ databases">
        <title>Phytophthora fragariaefolia NBRC 109709.</title>
        <authorList>
            <person name="Ichikawa N."/>
            <person name="Sato H."/>
            <person name="Tonouchi N."/>
        </authorList>
    </citation>
    <scope>NUCLEOTIDE SEQUENCE</scope>
    <source>
        <strain evidence="3">NBRC 109709</strain>
    </source>
</reference>
<evidence type="ECO:0000259" key="2">
    <source>
        <dbReference type="PROSITE" id="PS51382"/>
    </source>
</evidence>
<evidence type="ECO:0000313" key="3">
    <source>
        <dbReference type="EMBL" id="GMF41210.1"/>
    </source>
</evidence>
<proteinExistence type="predicted"/>
<dbReference type="InterPro" id="IPR004331">
    <property type="entry name" value="SPX_dom"/>
</dbReference>
<accession>A0A9W6XM33</accession>
<feature type="domain" description="SPX" evidence="2">
    <location>
        <begin position="1"/>
        <end position="339"/>
    </location>
</feature>
<dbReference type="AlphaFoldDB" id="A0A9W6XM33"/>
<dbReference type="PANTHER" id="PTHR45978:SF7">
    <property type="entry name" value="SPX DOMAIN-CONTAINING PROTEIN 4"/>
    <property type="match status" value="1"/>
</dbReference>
<sequence length="468" mass="51407">MGGHRQEKNKKVAPTGGEQRVCLCSADGDEQRVVEGGESRVLFRRHHRYAGQSACPFSARGRISEIRCTLKAEDRVDTWLWLLVPTNSSSPLLPARAVGAFGILPVLAPEWGSSLPNRSGGGEIRTSDHGRRVVNPNEVRQGPAAGDSAEQPGVGAVLAQLQNPQEAHQGRHSRGPPRCQPARHLCVFSGLLACVELGLELTELVPIAAESELEVAFFRDLQAELKKISLFYAAEEKRCSFRYQQLRSVLKTLKVRGPSTLVTSLLNNMLLTLAMTPILQKREKIEASEAQRLMLAFVHFYRECIRLEKFAVMNYQGFSKILKKHDKMTGYNTRSKYMRRKVNLSSFSNYPSLLQILASTEEMFHEVERDARMAPAVSNIKLNIEPQVAPNATSTHVLAPVVHIPAISTVASGSSTSPVGTVASLPPKFPSPLLTPSNSSAVTAAFPASVLWSSEEQGAAYCEQKFQL</sequence>
<organism evidence="3 4">
    <name type="scientific">Phytophthora fragariaefolia</name>
    <dbReference type="NCBI Taxonomy" id="1490495"/>
    <lineage>
        <taxon>Eukaryota</taxon>
        <taxon>Sar</taxon>
        <taxon>Stramenopiles</taxon>
        <taxon>Oomycota</taxon>
        <taxon>Peronosporomycetes</taxon>
        <taxon>Peronosporales</taxon>
        <taxon>Peronosporaceae</taxon>
        <taxon>Phytophthora</taxon>
    </lineage>
</organism>
<dbReference type="GO" id="GO:0016036">
    <property type="term" value="P:cellular response to phosphate starvation"/>
    <property type="evidence" value="ECO:0007669"/>
    <property type="project" value="InterPro"/>
</dbReference>
<dbReference type="EMBL" id="BSXT01001323">
    <property type="protein sequence ID" value="GMF41210.1"/>
    <property type="molecule type" value="Genomic_DNA"/>
</dbReference>
<dbReference type="InterPro" id="IPR031142">
    <property type="entry name" value="SPX_prot"/>
</dbReference>
<name>A0A9W6XM33_9STRA</name>
<gene>
    <name evidence="3" type="ORF">Pfra01_001294700</name>
</gene>
<keyword evidence="4" id="KW-1185">Reference proteome</keyword>
<dbReference type="CDD" id="cd14447">
    <property type="entry name" value="SPX"/>
    <property type="match status" value="1"/>
</dbReference>
<comment type="caution">
    <text evidence="3">The sequence shown here is derived from an EMBL/GenBank/DDBJ whole genome shotgun (WGS) entry which is preliminary data.</text>
</comment>
<dbReference type="Pfam" id="PF03105">
    <property type="entry name" value="SPX"/>
    <property type="match status" value="1"/>
</dbReference>
<dbReference type="OrthoDB" id="6493944at2759"/>
<dbReference type="Proteomes" id="UP001165121">
    <property type="component" value="Unassembled WGS sequence"/>
</dbReference>
<evidence type="ECO:0000313" key="4">
    <source>
        <dbReference type="Proteomes" id="UP001165121"/>
    </source>
</evidence>
<dbReference type="PANTHER" id="PTHR45978">
    <property type="entry name" value="SPX DOMAIN-CONTAINING PROTEIN 3"/>
    <property type="match status" value="1"/>
</dbReference>
<protein>
    <submittedName>
        <fullName evidence="3">Unnamed protein product</fullName>
    </submittedName>
</protein>
<dbReference type="PROSITE" id="PS51382">
    <property type="entry name" value="SPX"/>
    <property type="match status" value="1"/>
</dbReference>
<evidence type="ECO:0000256" key="1">
    <source>
        <dbReference type="SAM" id="MobiDB-lite"/>
    </source>
</evidence>
<feature type="region of interest" description="Disordered" evidence="1">
    <location>
        <begin position="116"/>
        <end position="151"/>
    </location>
</feature>